<reference evidence="1" key="1">
    <citation type="submission" date="2021-01" db="EMBL/GenBank/DDBJ databases">
        <title>Whole genome shotgun sequence of Cellulomonas chitinilytica NBRC 110799.</title>
        <authorList>
            <person name="Komaki H."/>
            <person name="Tamura T."/>
        </authorList>
    </citation>
    <scope>NUCLEOTIDE SEQUENCE</scope>
    <source>
        <strain evidence="1">NBRC 110799</strain>
    </source>
</reference>
<name>A0A919P1H4_9CELL</name>
<sequence>MTPTFDERTDALVHAARSQPGVVGLVLLGSAAEAHRRDEWSDHDFFVVARPGAADEVRDVRAWLPDVDDVAALAREGEIGFSVLYRDGHVLEFAAATAAELDGAALVHHRVVFDDGSVAALVAASQDRAARAVALDPANETALFLVKVLLGVGRARRGEVLSGGQLVRQWATQHLVRAVRERLPSPTDPERIDPARRFEAAYPEIGARLGAALARPVEEAARDLHQLCREVLEPGWDDFPSAGADAVAHRLGWDG</sequence>
<evidence type="ECO:0008006" key="3">
    <source>
        <dbReference type="Google" id="ProtNLM"/>
    </source>
</evidence>
<proteinExistence type="predicted"/>
<organism evidence="1 2">
    <name type="scientific">Cellulomonas chitinilytica</name>
    <dbReference type="NCBI Taxonomy" id="398759"/>
    <lineage>
        <taxon>Bacteria</taxon>
        <taxon>Bacillati</taxon>
        <taxon>Actinomycetota</taxon>
        <taxon>Actinomycetes</taxon>
        <taxon>Micrococcales</taxon>
        <taxon>Cellulomonadaceae</taxon>
        <taxon>Cellulomonas</taxon>
    </lineage>
</organism>
<keyword evidence="2" id="KW-1185">Reference proteome</keyword>
<dbReference type="InterPro" id="IPR043519">
    <property type="entry name" value="NT_sf"/>
</dbReference>
<gene>
    <name evidence="1" type="ORF">Cch01nite_04680</name>
</gene>
<evidence type="ECO:0000313" key="2">
    <source>
        <dbReference type="Proteomes" id="UP000632740"/>
    </source>
</evidence>
<accession>A0A919P1H4</accession>
<comment type="caution">
    <text evidence="1">The sequence shown here is derived from an EMBL/GenBank/DDBJ whole genome shotgun (WGS) entry which is preliminary data.</text>
</comment>
<dbReference type="Gene3D" id="3.30.460.10">
    <property type="entry name" value="Beta Polymerase, domain 2"/>
    <property type="match status" value="1"/>
</dbReference>
<dbReference type="Proteomes" id="UP000632740">
    <property type="component" value="Unassembled WGS sequence"/>
</dbReference>
<evidence type="ECO:0000313" key="1">
    <source>
        <dbReference type="EMBL" id="GIG19744.1"/>
    </source>
</evidence>
<protein>
    <recommendedName>
        <fullName evidence="3">Nucleotidyltransferase domain-containing protein</fullName>
    </recommendedName>
</protein>
<dbReference type="RefSeq" id="WP_203747995.1">
    <property type="nucleotide sequence ID" value="NZ_BONK01000001.1"/>
</dbReference>
<dbReference type="AlphaFoldDB" id="A0A919P1H4"/>
<dbReference type="EMBL" id="BONK01000001">
    <property type="protein sequence ID" value="GIG19744.1"/>
    <property type="molecule type" value="Genomic_DNA"/>
</dbReference>